<dbReference type="SUPFAM" id="SSF46689">
    <property type="entry name" value="Homeodomain-like"/>
    <property type="match status" value="1"/>
</dbReference>
<keyword evidence="2" id="KW-0805">Transcription regulation</keyword>
<dbReference type="AlphaFoldDB" id="A0A6N8GQ49"/>
<dbReference type="PANTHER" id="PTHR30055:SF234">
    <property type="entry name" value="HTH-TYPE TRANSCRIPTIONAL REGULATOR BETI"/>
    <property type="match status" value="1"/>
</dbReference>
<dbReference type="InterPro" id="IPR001647">
    <property type="entry name" value="HTH_TetR"/>
</dbReference>
<evidence type="ECO:0000256" key="1">
    <source>
        <dbReference type="ARBA" id="ARBA00022491"/>
    </source>
</evidence>
<dbReference type="InterPro" id="IPR036271">
    <property type="entry name" value="Tet_transcr_reg_TetR-rel_C_sf"/>
</dbReference>
<keyword evidence="4" id="KW-0804">Transcription</keyword>
<feature type="domain" description="HTH tetR-type" evidence="6">
    <location>
        <begin position="3"/>
        <end position="63"/>
    </location>
</feature>
<dbReference type="PANTHER" id="PTHR30055">
    <property type="entry name" value="HTH-TYPE TRANSCRIPTIONAL REGULATOR RUTR"/>
    <property type="match status" value="1"/>
</dbReference>
<evidence type="ECO:0000313" key="7">
    <source>
        <dbReference type="EMBL" id="MUN64909.1"/>
    </source>
</evidence>
<dbReference type="Gene3D" id="1.10.357.10">
    <property type="entry name" value="Tetracycline Repressor, domain 2"/>
    <property type="match status" value="1"/>
</dbReference>
<organism evidence="7 8">
    <name type="scientific">Kocuria sediminis</name>
    <dbReference type="NCBI Taxonomy" id="1038857"/>
    <lineage>
        <taxon>Bacteria</taxon>
        <taxon>Bacillati</taxon>
        <taxon>Actinomycetota</taxon>
        <taxon>Actinomycetes</taxon>
        <taxon>Micrococcales</taxon>
        <taxon>Micrococcaceae</taxon>
        <taxon>Kocuria</taxon>
    </lineage>
</organism>
<gene>
    <name evidence="7" type="ORF">GMA12_17480</name>
</gene>
<dbReference type="InterPro" id="IPR039538">
    <property type="entry name" value="BetI_C"/>
</dbReference>
<dbReference type="Pfam" id="PF00440">
    <property type="entry name" value="TetR_N"/>
    <property type="match status" value="1"/>
</dbReference>
<dbReference type="Proteomes" id="UP000436989">
    <property type="component" value="Unassembled WGS sequence"/>
</dbReference>
<protein>
    <submittedName>
        <fullName evidence="7">TetR family transcriptional regulator</fullName>
    </submittedName>
</protein>
<dbReference type="InterPro" id="IPR050109">
    <property type="entry name" value="HTH-type_TetR-like_transc_reg"/>
</dbReference>
<dbReference type="Pfam" id="PF13977">
    <property type="entry name" value="TetR_C_6"/>
    <property type="match status" value="1"/>
</dbReference>
<comment type="caution">
    <text evidence="7">The sequence shown here is derived from an EMBL/GenBank/DDBJ whole genome shotgun (WGS) entry which is preliminary data.</text>
</comment>
<evidence type="ECO:0000256" key="3">
    <source>
        <dbReference type="ARBA" id="ARBA00023125"/>
    </source>
</evidence>
<name>A0A6N8GQ49_9MICC</name>
<reference evidence="7 8" key="1">
    <citation type="submission" date="2019-12" db="EMBL/GenBank/DDBJ databases">
        <authorList>
            <person name="Shi Y."/>
        </authorList>
    </citation>
    <scope>NUCLEOTIDE SEQUENCE [LARGE SCALE GENOMIC DNA]</scope>
    <source>
        <strain evidence="7 8">JCM 17929</strain>
    </source>
</reference>
<keyword evidence="3 5" id="KW-0238">DNA-binding</keyword>
<evidence type="ECO:0000256" key="5">
    <source>
        <dbReference type="PROSITE-ProRule" id="PRU00335"/>
    </source>
</evidence>
<dbReference type="PROSITE" id="PS50977">
    <property type="entry name" value="HTH_TETR_2"/>
    <property type="match status" value="1"/>
</dbReference>
<keyword evidence="8" id="KW-1185">Reference proteome</keyword>
<dbReference type="EMBL" id="WOGU01000024">
    <property type="protein sequence ID" value="MUN64909.1"/>
    <property type="molecule type" value="Genomic_DNA"/>
</dbReference>
<proteinExistence type="predicted"/>
<dbReference type="InterPro" id="IPR009057">
    <property type="entry name" value="Homeodomain-like_sf"/>
</dbReference>
<accession>A0A6N8GQ49</accession>
<dbReference type="RefSeq" id="WP_156270782.1">
    <property type="nucleotide sequence ID" value="NZ_WOGU01000024.1"/>
</dbReference>
<feature type="DNA-binding region" description="H-T-H motif" evidence="5">
    <location>
        <begin position="26"/>
        <end position="45"/>
    </location>
</feature>
<dbReference type="GO" id="GO:0000976">
    <property type="term" value="F:transcription cis-regulatory region binding"/>
    <property type="evidence" value="ECO:0007669"/>
    <property type="project" value="TreeGrafter"/>
</dbReference>
<evidence type="ECO:0000313" key="8">
    <source>
        <dbReference type="Proteomes" id="UP000436989"/>
    </source>
</evidence>
<evidence type="ECO:0000256" key="2">
    <source>
        <dbReference type="ARBA" id="ARBA00023015"/>
    </source>
</evidence>
<evidence type="ECO:0000259" key="6">
    <source>
        <dbReference type="PROSITE" id="PS50977"/>
    </source>
</evidence>
<dbReference type="GO" id="GO:0003700">
    <property type="term" value="F:DNA-binding transcription factor activity"/>
    <property type="evidence" value="ECO:0007669"/>
    <property type="project" value="TreeGrafter"/>
</dbReference>
<evidence type="ECO:0000256" key="4">
    <source>
        <dbReference type="ARBA" id="ARBA00023163"/>
    </source>
</evidence>
<keyword evidence="1" id="KW-0678">Repressor</keyword>
<dbReference type="SUPFAM" id="SSF48498">
    <property type="entry name" value="Tetracyclin repressor-like, C-terminal domain"/>
    <property type="match status" value="1"/>
</dbReference>
<sequence>MAEGTRERILEAVVDVLVDQGVDRLRVRAVAQQAGVSVGAVQHAYPTRNQMVHAAMDHVSARFTADLLEAIDAGRSAEENLLAVARMLAGVEEAGRPAAVVWLAFTSLACTDPVLAAAHRSAWQTLENGLTHLLVQLNPAATADDAAALLALLDGLAIARATEPDRVTAARAETIITGHVQQLARRCPGTSEETA</sequence>